<dbReference type="AlphaFoldDB" id="A0A7D9M6X6"/>
<dbReference type="EMBL" id="CACRXK020034035">
    <property type="protein sequence ID" value="CAB4044125.1"/>
    <property type="molecule type" value="Genomic_DNA"/>
</dbReference>
<protein>
    <submittedName>
        <fullName evidence="1">Uncharacterized protein</fullName>
    </submittedName>
</protein>
<name>A0A7D9M6X6_PARCT</name>
<gene>
    <name evidence="1" type="ORF">PACLA_8A082134</name>
</gene>
<dbReference type="Proteomes" id="UP001152795">
    <property type="component" value="Unassembled WGS sequence"/>
</dbReference>
<keyword evidence="2" id="KW-1185">Reference proteome</keyword>
<evidence type="ECO:0000313" key="1">
    <source>
        <dbReference type="EMBL" id="CAB4044125.1"/>
    </source>
</evidence>
<organism evidence="1 2">
    <name type="scientific">Paramuricea clavata</name>
    <name type="common">Red gorgonian</name>
    <name type="synonym">Violescent sea-whip</name>
    <dbReference type="NCBI Taxonomy" id="317549"/>
    <lineage>
        <taxon>Eukaryota</taxon>
        <taxon>Metazoa</taxon>
        <taxon>Cnidaria</taxon>
        <taxon>Anthozoa</taxon>
        <taxon>Octocorallia</taxon>
        <taxon>Malacalcyonacea</taxon>
        <taxon>Plexauridae</taxon>
        <taxon>Paramuricea</taxon>
    </lineage>
</organism>
<proteinExistence type="predicted"/>
<comment type="caution">
    <text evidence="1">The sequence shown here is derived from an EMBL/GenBank/DDBJ whole genome shotgun (WGS) entry which is preliminary data.</text>
</comment>
<evidence type="ECO:0000313" key="2">
    <source>
        <dbReference type="Proteomes" id="UP001152795"/>
    </source>
</evidence>
<sequence length="87" mass="9414">MKIKGEQIANELKEVELGHGEDVFSMLGNIASEDTKSDVSSILLGANNVVFAQLGAKEAMEVVLSEDSKSALFSSIRVPDWVYLLAE</sequence>
<reference evidence="1" key="1">
    <citation type="submission" date="2020-04" db="EMBL/GenBank/DDBJ databases">
        <authorList>
            <person name="Alioto T."/>
            <person name="Alioto T."/>
            <person name="Gomez Garrido J."/>
        </authorList>
    </citation>
    <scope>NUCLEOTIDE SEQUENCE</scope>
    <source>
        <strain evidence="1">A484AB</strain>
    </source>
</reference>
<dbReference type="OrthoDB" id="5990486at2759"/>
<accession>A0A7D9M6X6</accession>
<feature type="non-terminal residue" evidence="1">
    <location>
        <position position="87"/>
    </location>
</feature>